<protein>
    <recommendedName>
        <fullName evidence="5">DUF4878 domain-containing protein</fullName>
    </recommendedName>
</protein>
<evidence type="ECO:0000256" key="2">
    <source>
        <dbReference type="SAM" id="Phobius"/>
    </source>
</evidence>
<evidence type="ECO:0000313" key="3">
    <source>
        <dbReference type="EMBL" id="MFO7192765.1"/>
    </source>
</evidence>
<feature type="transmembrane region" description="Helical" evidence="2">
    <location>
        <begin position="42"/>
        <end position="69"/>
    </location>
</feature>
<gene>
    <name evidence="3" type="ORF">DIU77_011035</name>
</gene>
<reference evidence="3 4" key="1">
    <citation type="journal article" date="2021" name="BMC Genomics">
        <title>Genome-resolved metagenome and metatranscriptome analyses of thermophilic composting reveal key bacterial players and their metabolic interactions.</title>
        <authorList>
            <person name="Braga L.P.P."/>
            <person name="Pereira R.V."/>
            <person name="Martins L.F."/>
            <person name="Moura L.M.S."/>
            <person name="Sanchez F.B."/>
            <person name="Patane J.S.L."/>
            <person name="da Silva A.M."/>
            <person name="Setubal J.C."/>
        </authorList>
    </citation>
    <scope>NUCLEOTIDE SEQUENCE [LARGE SCALE GENOMIC DNA]</scope>
    <source>
        <strain evidence="3">ZC4RG45</strain>
    </source>
</reference>
<sequence>MTHPQGPYGPPPNMPPTGGHPQQPGYPPYGYPPHPPKKSNTAVIVSIVVVVLVLGTLGITGFVAPGFFLSDDESSGDGSSTASPAGAVDSIVAALNSKDASALESIKCSQASKGVSNTISRVSEIDSAQLNGEVRTIGDTQAEAKITVVFRQRPVDGFFLVIKNGDTWCWSDVGSQSHAGSVGDGAPQAPQVPAPPEGAPQIPAPPGGAPQPPARLPGPPESVAETFVSKVNSNDLAGATQMACREPETLRQAIDLLVSRAGTVTIEDYHTDPGFLGVVLHGNDGIKAGYLTLNSDDETTWCVSKLEVDGE</sequence>
<dbReference type="AlphaFoldDB" id="A0ABD6FHK6"/>
<dbReference type="Proteomes" id="UP000249324">
    <property type="component" value="Unassembled WGS sequence"/>
</dbReference>
<evidence type="ECO:0008006" key="5">
    <source>
        <dbReference type="Google" id="ProtNLM"/>
    </source>
</evidence>
<accession>A0ABD6FHK6</accession>
<keyword evidence="2" id="KW-0812">Transmembrane</keyword>
<keyword evidence="2" id="KW-1133">Transmembrane helix</keyword>
<evidence type="ECO:0000313" key="4">
    <source>
        <dbReference type="Proteomes" id="UP000249324"/>
    </source>
</evidence>
<feature type="compositionally biased region" description="Pro residues" evidence="1">
    <location>
        <begin position="24"/>
        <end position="33"/>
    </location>
</feature>
<feature type="region of interest" description="Disordered" evidence="1">
    <location>
        <begin position="1"/>
        <end position="33"/>
    </location>
</feature>
<name>A0ABD6FHK6_9PSEU</name>
<comment type="caution">
    <text evidence="3">The sequence shown here is derived from an EMBL/GenBank/DDBJ whole genome shotgun (WGS) entry which is preliminary data.</text>
</comment>
<evidence type="ECO:0000256" key="1">
    <source>
        <dbReference type="SAM" id="MobiDB-lite"/>
    </source>
</evidence>
<keyword evidence="2" id="KW-0472">Membrane</keyword>
<feature type="region of interest" description="Disordered" evidence="1">
    <location>
        <begin position="177"/>
        <end position="222"/>
    </location>
</feature>
<proteinExistence type="predicted"/>
<feature type="compositionally biased region" description="Pro residues" evidence="1">
    <location>
        <begin position="190"/>
        <end position="220"/>
    </location>
</feature>
<dbReference type="EMBL" id="QGUI02000128">
    <property type="protein sequence ID" value="MFO7192765.1"/>
    <property type="molecule type" value="Genomic_DNA"/>
</dbReference>
<organism evidence="3 4">
    <name type="scientific">Thermocrispum agreste</name>
    <dbReference type="NCBI Taxonomy" id="37925"/>
    <lineage>
        <taxon>Bacteria</taxon>
        <taxon>Bacillati</taxon>
        <taxon>Actinomycetota</taxon>
        <taxon>Actinomycetes</taxon>
        <taxon>Pseudonocardiales</taxon>
        <taxon>Pseudonocardiaceae</taxon>
        <taxon>Thermocrispum</taxon>
    </lineage>
</organism>